<evidence type="ECO:0000259" key="8">
    <source>
        <dbReference type="Pfam" id="PF16901"/>
    </source>
</evidence>
<evidence type="ECO:0000259" key="7">
    <source>
        <dbReference type="Pfam" id="PF01266"/>
    </source>
</evidence>
<dbReference type="GO" id="GO:0009331">
    <property type="term" value="C:glycerol-3-phosphate dehydrogenase (FAD) complex"/>
    <property type="evidence" value="ECO:0007669"/>
    <property type="project" value="UniProtKB-UniRule"/>
</dbReference>
<dbReference type="InterPro" id="IPR006076">
    <property type="entry name" value="FAD-dep_OxRdtase"/>
</dbReference>
<dbReference type="RefSeq" id="WP_058510199.1">
    <property type="nucleotide sequence ID" value="NZ_LNYY01000019.1"/>
</dbReference>
<proteinExistence type="inferred from homology"/>
<name>A0A0W0ZGS0_9GAMM</name>
<evidence type="ECO:0000256" key="5">
    <source>
        <dbReference type="ARBA" id="ARBA00023002"/>
    </source>
</evidence>
<evidence type="ECO:0000313" key="9">
    <source>
        <dbReference type="EMBL" id="KTD68078.1"/>
    </source>
</evidence>
<evidence type="ECO:0000256" key="3">
    <source>
        <dbReference type="ARBA" id="ARBA00022630"/>
    </source>
</evidence>
<dbReference type="Proteomes" id="UP000054926">
    <property type="component" value="Unassembled WGS sequence"/>
</dbReference>
<dbReference type="SUPFAM" id="SSF51905">
    <property type="entry name" value="FAD/NAD(P)-binding domain"/>
    <property type="match status" value="1"/>
</dbReference>
<dbReference type="Gene3D" id="3.30.9.10">
    <property type="entry name" value="D-Amino Acid Oxidase, subunit A, domain 2"/>
    <property type="match status" value="1"/>
</dbReference>
<dbReference type="GO" id="GO:0004368">
    <property type="term" value="F:glycerol-3-phosphate dehydrogenase (quinone) activity"/>
    <property type="evidence" value="ECO:0007669"/>
    <property type="project" value="UniProtKB-EC"/>
</dbReference>
<accession>A0A0W0ZGS0</accession>
<dbReference type="Pfam" id="PF01266">
    <property type="entry name" value="DAO"/>
    <property type="match status" value="1"/>
</dbReference>
<evidence type="ECO:0000313" key="10">
    <source>
        <dbReference type="Proteomes" id="UP000054926"/>
    </source>
</evidence>
<dbReference type="NCBIfam" id="NF009906">
    <property type="entry name" value="PRK13369.1"/>
    <property type="match status" value="1"/>
</dbReference>
<dbReference type="PANTHER" id="PTHR11985">
    <property type="entry name" value="GLYCEROL-3-PHOSPHATE DEHYDROGENASE"/>
    <property type="match status" value="1"/>
</dbReference>
<dbReference type="PRINTS" id="PR01001">
    <property type="entry name" value="FADG3PDH"/>
</dbReference>
<keyword evidence="10" id="KW-1185">Reference proteome</keyword>
<feature type="domain" description="Alpha-glycerophosphate oxidase C-terminal" evidence="8">
    <location>
        <begin position="379"/>
        <end position="481"/>
    </location>
</feature>
<dbReference type="NCBIfam" id="NF008899">
    <property type="entry name" value="PRK12266.1"/>
    <property type="match status" value="1"/>
</dbReference>
<keyword evidence="4" id="KW-0274">FAD</keyword>
<evidence type="ECO:0000256" key="4">
    <source>
        <dbReference type="ARBA" id="ARBA00022827"/>
    </source>
</evidence>
<dbReference type="AlphaFoldDB" id="A0A0W0ZGS0"/>
<dbReference type="OrthoDB" id="9766796at2"/>
<comment type="caution">
    <text evidence="9">The sequence shown here is derived from an EMBL/GenBank/DDBJ whole genome shotgun (WGS) entry which is preliminary data.</text>
</comment>
<organism evidence="9 10">
    <name type="scientific">Legionella steelei</name>
    <dbReference type="NCBI Taxonomy" id="947033"/>
    <lineage>
        <taxon>Bacteria</taxon>
        <taxon>Pseudomonadati</taxon>
        <taxon>Pseudomonadota</taxon>
        <taxon>Gammaproteobacteria</taxon>
        <taxon>Legionellales</taxon>
        <taxon>Legionellaceae</taxon>
        <taxon>Legionella</taxon>
    </lineage>
</organism>
<dbReference type="InterPro" id="IPR031656">
    <property type="entry name" value="DAO_C"/>
</dbReference>
<dbReference type="PROSITE" id="PS00977">
    <property type="entry name" value="FAD_G3PDH_1"/>
    <property type="match status" value="1"/>
</dbReference>
<dbReference type="Gene3D" id="3.50.50.60">
    <property type="entry name" value="FAD/NAD(P)-binding domain"/>
    <property type="match status" value="1"/>
</dbReference>
<evidence type="ECO:0000256" key="6">
    <source>
        <dbReference type="RuleBase" id="RU361217"/>
    </source>
</evidence>
<dbReference type="PATRIC" id="fig|947033.5.peg.1318"/>
<comment type="cofactor">
    <cofactor evidence="1 6">
        <name>FAD</name>
        <dbReference type="ChEBI" id="CHEBI:57692"/>
    </cofactor>
</comment>
<reference evidence="9 10" key="1">
    <citation type="submission" date="2015-11" db="EMBL/GenBank/DDBJ databases">
        <title>Genomic analysis of 38 Legionella species identifies large and diverse effector repertoires.</title>
        <authorList>
            <person name="Burstein D."/>
            <person name="Amaro F."/>
            <person name="Zusman T."/>
            <person name="Lifshitz Z."/>
            <person name="Cohen O."/>
            <person name="Gilbert J.A."/>
            <person name="Pupko T."/>
            <person name="Shuman H.A."/>
            <person name="Segal G."/>
        </authorList>
    </citation>
    <scope>NUCLEOTIDE SEQUENCE [LARGE SCALE GENOMIC DNA]</scope>
    <source>
        <strain evidence="9 10">IMVS3376</strain>
    </source>
</reference>
<dbReference type="InterPro" id="IPR000447">
    <property type="entry name" value="G3P_DH_FAD-dep"/>
</dbReference>
<dbReference type="Gene3D" id="1.10.8.870">
    <property type="entry name" value="Alpha-glycerophosphate oxidase, cap domain"/>
    <property type="match status" value="1"/>
</dbReference>
<sequence length="506" mass="57178">MNSVFDVAIIGGGINGCGCAADAALRGLSVVLVEQDDLASKTSSSSTKLIHGGLRYLENYEFGMVKKAITERQRLLDLAPHLVHPQALVLPYEKHMRSAWFLRLGLFIYDHISSKNRLPKSKTISRKNKEKYFDPLINKLDRGFLFYDAVTDDARLTIANALQAKNHGASIRTHSTVTHIDVVNNLWQLTIQPKVGASYTLSAKSVINAAGPWVKSVEQLTHTPDRQKISLIKGSHIIVPKIYESNHAYLLQHQDKRVIFVIPYHGFSMIGTTDIPLTGNPGNAVISDEEIHYLIDLVNAYFKTKISEKDIIYTWSGVRALLANEKKDAKALSRDYSYQTHLKPAPSVTIYGGKITTYRQLAEEVINQLQKIFPHMGPSNTATTPLPGAFYEQMNFEQYAHYAKEKYKWLDTDLLNRYLQTYGSRIELFLSSCTNKESLGKKYCTNLYQAEVDYLILEEWAQNCDDILKRRTKLDLVIDETGKKELSNYLSKVTSYPSAQAPLLLH</sequence>
<comment type="catalytic activity">
    <reaction evidence="6">
        <text>a quinone + sn-glycerol 3-phosphate = dihydroxyacetone phosphate + a quinol</text>
        <dbReference type="Rhea" id="RHEA:18977"/>
        <dbReference type="ChEBI" id="CHEBI:24646"/>
        <dbReference type="ChEBI" id="CHEBI:57597"/>
        <dbReference type="ChEBI" id="CHEBI:57642"/>
        <dbReference type="ChEBI" id="CHEBI:132124"/>
        <dbReference type="EC" id="1.1.5.3"/>
    </reaction>
</comment>
<dbReference type="EMBL" id="LNYY01000019">
    <property type="protein sequence ID" value="KTD68078.1"/>
    <property type="molecule type" value="Genomic_DNA"/>
</dbReference>
<keyword evidence="5 6" id="KW-0560">Oxidoreductase</keyword>
<dbReference type="PANTHER" id="PTHR11985:SF15">
    <property type="entry name" value="GLYCEROL-3-PHOSPHATE DEHYDROGENASE, MITOCHONDRIAL"/>
    <property type="match status" value="1"/>
</dbReference>
<feature type="domain" description="FAD dependent oxidoreductase" evidence="7">
    <location>
        <begin position="6"/>
        <end position="325"/>
    </location>
</feature>
<keyword evidence="3 6" id="KW-0285">Flavoprotein</keyword>
<protein>
    <recommendedName>
        <fullName evidence="6">Glycerol-3-phosphate dehydrogenase</fullName>
        <ecNumber evidence="6">1.1.5.3</ecNumber>
    </recommendedName>
</protein>
<comment type="similarity">
    <text evidence="2 6">Belongs to the FAD-dependent glycerol-3-phosphate dehydrogenase family.</text>
</comment>
<gene>
    <name evidence="9" type="primary">glpD</name>
    <name evidence="9" type="ORF">Lste_1236</name>
</gene>
<dbReference type="Pfam" id="PF16901">
    <property type="entry name" value="DAO_C"/>
    <property type="match status" value="1"/>
</dbReference>
<dbReference type="EC" id="1.1.5.3" evidence="6"/>
<evidence type="ECO:0000256" key="2">
    <source>
        <dbReference type="ARBA" id="ARBA00007330"/>
    </source>
</evidence>
<dbReference type="InterPro" id="IPR038299">
    <property type="entry name" value="DAO_C_sf"/>
</dbReference>
<dbReference type="InterPro" id="IPR036188">
    <property type="entry name" value="FAD/NAD-bd_sf"/>
</dbReference>
<dbReference type="PROSITE" id="PS00978">
    <property type="entry name" value="FAD_G3PDH_2"/>
    <property type="match status" value="1"/>
</dbReference>
<evidence type="ECO:0000256" key="1">
    <source>
        <dbReference type="ARBA" id="ARBA00001974"/>
    </source>
</evidence>
<dbReference type="GO" id="GO:0046168">
    <property type="term" value="P:glycerol-3-phosphate catabolic process"/>
    <property type="evidence" value="ECO:0007669"/>
    <property type="project" value="TreeGrafter"/>
</dbReference>
<dbReference type="STRING" id="947033.Lste_1236"/>